<evidence type="ECO:0000259" key="3">
    <source>
        <dbReference type="Pfam" id="PF00582"/>
    </source>
</evidence>
<sequence length="145" mass="15701">MAEIKTILFATDFSDGAARACDLASSLAKLAGARVHVLHVIAELTERRAHRLPAEVIDILVRDVEAHAIEDMQKFIDTHFASLATSNAIVIGTAHEEIVREAIKIDADLIVMGTHGRTGLEKMLVGSTAEKVVRSSPIPVLTIRE</sequence>
<dbReference type="GO" id="GO:0005737">
    <property type="term" value="C:cytoplasm"/>
    <property type="evidence" value="ECO:0007669"/>
    <property type="project" value="UniProtKB-SubCell"/>
</dbReference>
<reference evidence="4 5" key="1">
    <citation type="submission" date="2019-04" db="EMBL/GenBank/DDBJ databases">
        <title>Azoarcus nasutitermitis sp. nov. isolated from termite nest.</title>
        <authorList>
            <person name="Lin S.-Y."/>
            <person name="Hameed A."/>
            <person name="Hsu Y.-H."/>
            <person name="Young C.-C."/>
        </authorList>
    </citation>
    <scope>NUCLEOTIDE SEQUENCE [LARGE SCALE GENOMIC DNA]</scope>
    <source>
        <strain evidence="4 5">CC-YHH838</strain>
    </source>
</reference>
<dbReference type="PRINTS" id="PR01438">
    <property type="entry name" value="UNVRSLSTRESS"/>
</dbReference>
<gene>
    <name evidence="4" type="ORF">E6C76_18460</name>
</gene>
<comment type="similarity">
    <text evidence="1 2">Belongs to the universal stress protein A family.</text>
</comment>
<protein>
    <recommendedName>
        <fullName evidence="2">Universal stress protein</fullName>
    </recommendedName>
</protein>
<dbReference type="InterPro" id="IPR014729">
    <property type="entry name" value="Rossmann-like_a/b/a_fold"/>
</dbReference>
<evidence type="ECO:0000313" key="5">
    <source>
        <dbReference type="Proteomes" id="UP000308430"/>
    </source>
</evidence>
<proteinExistence type="inferred from homology"/>
<dbReference type="CDD" id="cd00293">
    <property type="entry name" value="USP-like"/>
    <property type="match status" value="1"/>
</dbReference>
<dbReference type="PANTHER" id="PTHR46268">
    <property type="entry name" value="STRESS RESPONSE PROTEIN NHAX"/>
    <property type="match status" value="1"/>
</dbReference>
<evidence type="ECO:0000313" key="4">
    <source>
        <dbReference type="EMBL" id="THF62306.1"/>
    </source>
</evidence>
<dbReference type="PANTHER" id="PTHR46268:SF6">
    <property type="entry name" value="UNIVERSAL STRESS PROTEIN UP12"/>
    <property type="match status" value="1"/>
</dbReference>
<dbReference type="Gene3D" id="3.40.50.620">
    <property type="entry name" value="HUPs"/>
    <property type="match status" value="1"/>
</dbReference>
<dbReference type="SUPFAM" id="SSF52402">
    <property type="entry name" value="Adenine nucleotide alpha hydrolases-like"/>
    <property type="match status" value="1"/>
</dbReference>
<dbReference type="PIRSF" id="PIRSF006276">
    <property type="entry name" value="UspA"/>
    <property type="match status" value="1"/>
</dbReference>
<dbReference type="InterPro" id="IPR006015">
    <property type="entry name" value="Universal_stress_UspA"/>
</dbReference>
<dbReference type="InterPro" id="IPR006016">
    <property type="entry name" value="UspA"/>
</dbReference>
<dbReference type="Proteomes" id="UP000308430">
    <property type="component" value="Unassembled WGS sequence"/>
</dbReference>
<evidence type="ECO:0000256" key="2">
    <source>
        <dbReference type="PIRNR" id="PIRNR006276"/>
    </source>
</evidence>
<dbReference type="AlphaFoldDB" id="A0A4S4AUN3"/>
<name>A0A4S4AUN3_9RHOO</name>
<keyword evidence="2" id="KW-0963">Cytoplasm</keyword>
<dbReference type="Pfam" id="PF00582">
    <property type="entry name" value="Usp"/>
    <property type="match status" value="1"/>
</dbReference>
<accession>A0A4S4AUN3</accession>
<dbReference type="RefSeq" id="WP_136349728.1">
    <property type="nucleotide sequence ID" value="NZ_SSOC01000007.1"/>
</dbReference>
<comment type="caution">
    <text evidence="4">The sequence shown here is derived from an EMBL/GenBank/DDBJ whole genome shotgun (WGS) entry which is preliminary data.</text>
</comment>
<dbReference type="OrthoDB" id="5512223at2"/>
<comment type="subcellular location">
    <subcellularLocation>
        <location evidence="2">Cytoplasm</location>
    </subcellularLocation>
</comment>
<feature type="domain" description="UspA" evidence="3">
    <location>
        <begin position="4"/>
        <end position="144"/>
    </location>
</feature>
<evidence type="ECO:0000256" key="1">
    <source>
        <dbReference type="ARBA" id="ARBA00008791"/>
    </source>
</evidence>
<organism evidence="4 5">
    <name type="scientific">Pseudothauera nasutitermitis</name>
    <dbReference type="NCBI Taxonomy" id="2565930"/>
    <lineage>
        <taxon>Bacteria</taxon>
        <taxon>Pseudomonadati</taxon>
        <taxon>Pseudomonadota</taxon>
        <taxon>Betaproteobacteria</taxon>
        <taxon>Rhodocyclales</taxon>
        <taxon>Zoogloeaceae</taxon>
        <taxon>Pseudothauera</taxon>
    </lineage>
</organism>
<keyword evidence="5" id="KW-1185">Reference proteome</keyword>
<dbReference type="EMBL" id="SSOC01000007">
    <property type="protein sequence ID" value="THF62306.1"/>
    <property type="molecule type" value="Genomic_DNA"/>
</dbReference>